<name>A0AAV1W0Q2_LUPLU</name>
<reference evidence="1 2" key="1">
    <citation type="submission" date="2024-03" db="EMBL/GenBank/DDBJ databases">
        <authorList>
            <person name="Martinez-Hernandez J."/>
        </authorList>
    </citation>
    <scope>NUCLEOTIDE SEQUENCE [LARGE SCALE GENOMIC DNA]</scope>
</reference>
<dbReference type="AlphaFoldDB" id="A0AAV1W0Q2"/>
<comment type="caution">
    <text evidence="1">The sequence shown here is derived from an EMBL/GenBank/DDBJ whole genome shotgun (WGS) entry which is preliminary data.</text>
</comment>
<evidence type="ECO:0000313" key="2">
    <source>
        <dbReference type="Proteomes" id="UP001497480"/>
    </source>
</evidence>
<dbReference type="Proteomes" id="UP001497480">
    <property type="component" value="Unassembled WGS sequence"/>
</dbReference>
<proteinExistence type="predicted"/>
<dbReference type="EMBL" id="CAXHTB010000003">
    <property type="protein sequence ID" value="CAL0302702.1"/>
    <property type="molecule type" value="Genomic_DNA"/>
</dbReference>
<protein>
    <submittedName>
        <fullName evidence="1">Uncharacterized protein</fullName>
    </submittedName>
</protein>
<sequence>MEVVSDDDQSMPFSNSHEKLPMEVQVVYNDSNEAMEVVPVSIYRPTELDVPTTSYTQSMTFSKLSPNIQVEEDAYNQALEVVPISIYKPVEIDADDVTTTLDIGNHMATKAPSIE</sequence>
<organism evidence="1 2">
    <name type="scientific">Lupinus luteus</name>
    <name type="common">European yellow lupine</name>
    <dbReference type="NCBI Taxonomy" id="3873"/>
    <lineage>
        <taxon>Eukaryota</taxon>
        <taxon>Viridiplantae</taxon>
        <taxon>Streptophyta</taxon>
        <taxon>Embryophyta</taxon>
        <taxon>Tracheophyta</taxon>
        <taxon>Spermatophyta</taxon>
        <taxon>Magnoliopsida</taxon>
        <taxon>eudicotyledons</taxon>
        <taxon>Gunneridae</taxon>
        <taxon>Pentapetalae</taxon>
        <taxon>rosids</taxon>
        <taxon>fabids</taxon>
        <taxon>Fabales</taxon>
        <taxon>Fabaceae</taxon>
        <taxon>Papilionoideae</taxon>
        <taxon>50 kb inversion clade</taxon>
        <taxon>genistoids sensu lato</taxon>
        <taxon>core genistoids</taxon>
        <taxon>Genisteae</taxon>
        <taxon>Lupinus</taxon>
    </lineage>
</organism>
<keyword evidence="2" id="KW-1185">Reference proteome</keyword>
<evidence type="ECO:0000313" key="1">
    <source>
        <dbReference type="EMBL" id="CAL0302702.1"/>
    </source>
</evidence>
<accession>A0AAV1W0Q2</accession>
<gene>
    <name evidence="1" type="ORF">LLUT_LOCUS3762</name>
</gene>